<reference evidence="1 2" key="1">
    <citation type="submission" date="2018-04" db="EMBL/GenBank/DDBJ databases">
        <title>The genome of golden apple snail Pomacea canaliculata provides insight into stress tolerance and invasive adaptation.</title>
        <authorList>
            <person name="Liu C."/>
            <person name="Liu B."/>
            <person name="Ren Y."/>
            <person name="Zhang Y."/>
            <person name="Wang H."/>
            <person name="Li S."/>
            <person name="Jiang F."/>
            <person name="Yin L."/>
            <person name="Zhang G."/>
            <person name="Qian W."/>
            <person name="Fan W."/>
        </authorList>
    </citation>
    <scope>NUCLEOTIDE SEQUENCE [LARGE SCALE GENOMIC DNA]</scope>
    <source>
        <strain evidence="1">SZHN2017</strain>
        <tissue evidence="1">Muscle</tissue>
    </source>
</reference>
<dbReference type="InterPro" id="IPR032675">
    <property type="entry name" value="LRR_dom_sf"/>
</dbReference>
<evidence type="ECO:0000313" key="2">
    <source>
        <dbReference type="Proteomes" id="UP000245119"/>
    </source>
</evidence>
<dbReference type="STRING" id="400727.A0A2T7PYQ7"/>
<name>A0A2T7PYQ7_POMCA</name>
<gene>
    <name evidence="1" type="ORF">C0Q70_01170</name>
</gene>
<dbReference type="PANTHER" id="PTHR46282">
    <property type="entry name" value="LEUCINE-RICH MELANOCYTE DIFFERENTIATION-ASSOCIATED PROTEIN"/>
    <property type="match status" value="1"/>
</dbReference>
<dbReference type="InterPro" id="IPR043313">
    <property type="entry name" value="LRMDA"/>
</dbReference>
<dbReference type="SUPFAM" id="SSF52058">
    <property type="entry name" value="L domain-like"/>
    <property type="match status" value="1"/>
</dbReference>
<proteinExistence type="predicted"/>
<comment type="caution">
    <text evidence="1">The sequence shown here is derived from an EMBL/GenBank/DDBJ whole genome shotgun (WGS) entry which is preliminary data.</text>
</comment>
<dbReference type="Proteomes" id="UP000245119">
    <property type="component" value="Linkage Group LG1"/>
</dbReference>
<accession>A0A2T7PYQ7</accession>
<protein>
    <submittedName>
        <fullName evidence="1">Uncharacterized protein</fullName>
    </submittedName>
</protein>
<keyword evidence="2" id="KW-1185">Reference proteome</keyword>
<dbReference type="EMBL" id="PZQS01000001">
    <property type="protein sequence ID" value="PVD38554.1"/>
    <property type="molecule type" value="Genomic_DNA"/>
</dbReference>
<evidence type="ECO:0000313" key="1">
    <source>
        <dbReference type="EMBL" id="PVD38554.1"/>
    </source>
</evidence>
<organism evidence="1 2">
    <name type="scientific">Pomacea canaliculata</name>
    <name type="common">Golden apple snail</name>
    <dbReference type="NCBI Taxonomy" id="400727"/>
    <lineage>
        <taxon>Eukaryota</taxon>
        <taxon>Metazoa</taxon>
        <taxon>Spiralia</taxon>
        <taxon>Lophotrochozoa</taxon>
        <taxon>Mollusca</taxon>
        <taxon>Gastropoda</taxon>
        <taxon>Caenogastropoda</taxon>
        <taxon>Architaenioglossa</taxon>
        <taxon>Ampullarioidea</taxon>
        <taxon>Ampullariidae</taxon>
        <taxon>Pomacea</taxon>
    </lineage>
</organism>
<sequence>MGEPSRSYEDTGETSRLQPVFSEGQLSFIGHDASEIPIHLMQEYTVQTVHLDLSFNRLWQLNGLERFTQLKTLVLDNNEIGDDTMFPHIESLDTLSLNKNRQKNTENTFFSHCIPQREPVEAMTFQYSPLPKEGSSESDDQHIGTYGHSKYVYFGRHSEGNRFIRNKDL</sequence>
<dbReference type="PANTHER" id="PTHR46282:SF2">
    <property type="entry name" value="LEUCINE-RICH MELANOCYTE DIFFERENTIATION-ASSOCIATED PROTEIN"/>
    <property type="match status" value="1"/>
</dbReference>
<dbReference type="AlphaFoldDB" id="A0A2T7PYQ7"/>
<dbReference type="Gene3D" id="3.80.10.10">
    <property type="entry name" value="Ribonuclease Inhibitor"/>
    <property type="match status" value="1"/>
</dbReference>
<dbReference type="OrthoDB" id="272149at2759"/>